<feature type="transmembrane region" description="Helical" evidence="1">
    <location>
        <begin position="44"/>
        <end position="65"/>
    </location>
</feature>
<proteinExistence type="predicted"/>
<feature type="transmembrane region" description="Helical" evidence="1">
    <location>
        <begin position="85"/>
        <end position="108"/>
    </location>
</feature>
<dbReference type="AlphaFoldDB" id="A0A183SPY7"/>
<protein>
    <submittedName>
        <fullName evidence="4">DUF72 domain-containing protein</fullName>
    </submittedName>
</protein>
<name>A0A183SPY7_SCHSO</name>
<keyword evidence="1" id="KW-0472">Membrane</keyword>
<evidence type="ECO:0000313" key="2">
    <source>
        <dbReference type="EMBL" id="VDL92670.1"/>
    </source>
</evidence>
<dbReference type="WBParaSite" id="SSLN_0000648201-mRNA-1">
    <property type="protein sequence ID" value="SSLN_0000648201-mRNA-1"/>
    <property type="gene ID" value="SSLN_0000648201"/>
</dbReference>
<reference evidence="4" key="1">
    <citation type="submission" date="2016-06" db="UniProtKB">
        <authorList>
            <consortium name="WormBaseParasite"/>
        </authorList>
    </citation>
    <scope>IDENTIFICATION</scope>
</reference>
<evidence type="ECO:0000256" key="1">
    <source>
        <dbReference type="SAM" id="Phobius"/>
    </source>
</evidence>
<evidence type="ECO:0000313" key="4">
    <source>
        <dbReference type="WBParaSite" id="SSLN_0000648201-mRNA-1"/>
    </source>
</evidence>
<dbReference type="EMBL" id="UYSU01033619">
    <property type="protein sequence ID" value="VDL92670.1"/>
    <property type="molecule type" value="Genomic_DNA"/>
</dbReference>
<evidence type="ECO:0000313" key="3">
    <source>
        <dbReference type="Proteomes" id="UP000275846"/>
    </source>
</evidence>
<keyword evidence="1" id="KW-1133">Transmembrane helix</keyword>
<organism evidence="4">
    <name type="scientific">Schistocephalus solidus</name>
    <name type="common">Tapeworm</name>
    <dbReference type="NCBI Taxonomy" id="70667"/>
    <lineage>
        <taxon>Eukaryota</taxon>
        <taxon>Metazoa</taxon>
        <taxon>Spiralia</taxon>
        <taxon>Lophotrochozoa</taxon>
        <taxon>Platyhelminthes</taxon>
        <taxon>Cestoda</taxon>
        <taxon>Eucestoda</taxon>
        <taxon>Diphyllobothriidea</taxon>
        <taxon>Diphyllobothriidae</taxon>
        <taxon>Schistocephalus</taxon>
    </lineage>
</organism>
<keyword evidence="3" id="KW-1185">Reference proteome</keyword>
<keyword evidence="1" id="KW-0812">Transmembrane</keyword>
<accession>A0A183SPY7</accession>
<sequence length="122" mass="13466">MRNYLESREVKLITQELDVYGTWFFEAAKPRATATTSGLNQVRVSGVVCVFTPGTSAPFPLFLLSPVLPALPPLLFPPHSPLPSIFSSTPSSLLLFLLLLLPLLFSLYPHPSLLPHGRKVLR</sequence>
<reference evidence="2 3" key="2">
    <citation type="submission" date="2018-11" db="EMBL/GenBank/DDBJ databases">
        <authorList>
            <consortium name="Pathogen Informatics"/>
        </authorList>
    </citation>
    <scope>NUCLEOTIDE SEQUENCE [LARGE SCALE GENOMIC DNA]</scope>
    <source>
        <strain evidence="2 3">NST_G2</strain>
    </source>
</reference>
<dbReference type="Proteomes" id="UP000275846">
    <property type="component" value="Unassembled WGS sequence"/>
</dbReference>
<gene>
    <name evidence="2" type="ORF">SSLN_LOCUS6285</name>
</gene>